<reference evidence="3" key="1">
    <citation type="submission" date="2013-04" db="EMBL/GenBank/DDBJ databases">
        <authorList>
            <person name="Qu J."/>
            <person name="Murali S.C."/>
            <person name="Bandaranaike D."/>
            <person name="Bellair M."/>
            <person name="Blankenburg K."/>
            <person name="Chao H."/>
            <person name="Dinh H."/>
            <person name="Doddapaneni H."/>
            <person name="Downs B."/>
            <person name="Dugan-Rocha S."/>
            <person name="Elkadiri S."/>
            <person name="Gnanaolivu R.D."/>
            <person name="Hernandez B."/>
            <person name="Javaid M."/>
            <person name="Jayaseelan J.C."/>
            <person name="Lee S."/>
            <person name="Li M."/>
            <person name="Ming W."/>
            <person name="Munidasa M."/>
            <person name="Muniz J."/>
            <person name="Nguyen L."/>
            <person name="Ongeri F."/>
            <person name="Osuji N."/>
            <person name="Pu L.-L."/>
            <person name="Puazo M."/>
            <person name="Qu C."/>
            <person name="Quiroz J."/>
            <person name="Raj R."/>
            <person name="Weissenberger G."/>
            <person name="Xin Y."/>
            <person name="Zou X."/>
            <person name="Han Y."/>
            <person name="Richards S."/>
            <person name="Worley K."/>
            <person name="Muzny D."/>
            <person name="Gibbs R."/>
        </authorList>
    </citation>
    <scope>NUCLEOTIDE SEQUENCE</scope>
    <source>
        <strain evidence="3">Sampled in the wild</strain>
    </source>
</reference>
<evidence type="ECO:0000256" key="1">
    <source>
        <dbReference type="SAM" id="MobiDB-lite"/>
    </source>
</evidence>
<evidence type="ECO:0000313" key="3">
    <source>
        <dbReference type="EMBL" id="KAG8228481.1"/>
    </source>
</evidence>
<accession>A0A8K0K510</accession>
<keyword evidence="2" id="KW-0812">Transmembrane</keyword>
<keyword evidence="2" id="KW-0472">Membrane</keyword>
<feature type="region of interest" description="Disordered" evidence="1">
    <location>
        <begin position="287"/>
        <end position="310"/>
    </location>
</feature>
<dbReference type="Proteomes" id="UP000792457">
    <property type="component" value="Unassembled WGS sequence"/>
</dbReference>
<feature type="compositionally biased region" description="Polar residues" evidence="1">
    <location>
        <begin position="54"/>
        <end position="74"/>
    </location>
</feature>
<evidence type="ECO:0000256" key="2">
    <source>
        <dbReference type="SAM" id="Phobius"/>
    </source>
</evidence>
<organism evidence="3 4">
    <name type="scientific">Ladona fulva</name>
    <name type="common">Scarce chaser dragonfly</name>
    <name type="synonym">Libellula fulva</name>
    <dbReference type="NCBI Taxonomy" id="123851"/>
    <lineage>
        <taxon>Eukaryota</taxon>
        <taxon>Metazoa</taxon>
        <taxon>Ecdysozoa</taxon>
        <taxon>Arthropoda</taxon>
        <taxon>Hexapoda</taxon>
        <taxon>Insecta</taxon>
        <taxon>Pterygota</taxon>
        <taxon>Palaeoptera</taxon>
        <taxon>Odonata</taxon>
        <taxon>Epiprocta</taxon>
        <taxon>Anisoptera</taxon>
        <taxon>Libelluloidea</taxon>
        <taxon>Libellulidae</taxon>
        <taxon>Ladona</taxon>
    </lineage>
</organism>
<reference evidence="3" key="2">
    <citation type="submission" date="2017-10" db="EMBL/GenBank/DDBJ databases">
        <title>Ladona fulva Genome sequencing and assembly.</title>
        <authorList>
            <person name="Murali S."/>
            <person name="Richards S."/>
            <person name="Bandaranaike D."/>
            <person name="Bellair M."/>
            <person name="Blankenburg K."/>
            <person name="Chao H."/>
            <person name="Dinh H."/>
            <person name="Doddapaneni H."/>
            <person name="Dugan-Rocha S."/>
            <person name="Elkadiri S."/>
            <person name="Gnanaolivu R."/>
            <person name="Hernandez B."/>
            <person name="Skinner E."/>
            <person name="Javaid M."/>
            <person name="Lee S."/>
            <person name="Li M."/>
            <person name="Ming W."/>
            <person name="Munidasa M."/>
            <person name="Muniz J."/>
            <person name="Nguyen L."/>
            <person name="Hughes D."/>
            <person name="Osuji N."/>
            <person name="Pu L.-L."/>
            <person name="Puazo M."/>
            <person name="Qu C."/>
            <person name="Quiroz J."/>
            <person name="Raj R."/>
            <person name="Weissenberger G."/>
            <person name="Xin Y."/>
            <person name="Zou X."/>
            <person name="Han Y."/>
            <person name="Worley K."/>
            <person name="Muzny D."/>
            <person name="Gibbs R."/>
        </authorList>
    </citation>
    <scope>NUCLEOTIDE SEQUENCE</scope>
    <source>
        <strain evidence="3">Sampled in the wild</strain>
    </source>
</reference>
<feature type="region of interest" description="Disordered" evidence="1">
    <location>
        <begin position="1"/>
        <end position="25"/>
    </location>
</feature>
<feature type="region of interest" description="Disordered" evidence="1">
    <location>
        <begin position="441"/>
        <end position="498"/>
    </location>
</feature>
<feature type="compositionally biased region" description="Polar residues" evidence="1">
    <location>
        <begin position="406"/>
        <end position="418"/>
    </location>
</feature>
<comment type="caution">
    <text evidence="3">The sequence shown here is derived from an EMBL/GenBank/DDBJ whole genome shotgun (WGS) entry which is preliminary data.</text>
</comment>
<sequence>MMIPRPDEVTVSTNDKPRPMTTTPSTLTQTEMTKTTEMNDTTILTDRGNFDIESNTTSEVHTQTPLETTTQKSTAEGDMENVTMSPHKVKEMLATEASIEISSSTQKYKETNTEKESTIIPMTTTEIATTKASTMQPIVVKEEPVYTSPWGNIVNRPQDNEMFKNIFLPTIAPTSTKEIATSMHEGSPPSKEDNPEYYGVPYAPEYPGPWATRSERPSQPTNPFNTIHTAPDEVVPRHPFIDENIHQTPVHHQIDMTENDKKTNKTIEQSKQQEDVPIFLRYPVQEGKKQKTVPQKSRIPQHPGEIPPNVNEFQYQGPYVEIPPSGRDEPILFQPHEGNVRPVNNFPRPVNKNSNRQPPIPGREPVLPQNIPGGRHGFPGPVVIHQQQVPPNIPPDVQRPLPPGRQPQNVPTPDQFTIQGLDGEHIPPEVAQHILWALQGRAPPGAGQRGPPHPSQQSPQSPPRGGRPQEVFFHLPSGVGQPHPGDIYAQNQEPPRQRIPSRIPPIPTNQHVPPHQNGQFSPGPPQYIPGVEHSLLPPELYHLAFAPHGETLPNRTQGPNPSRGESLPHMTHDHVHLTEDLPLNQRGSDFGRPPPPPPRFPEVPIHPQLHPPLHNVGVGTPSDEIMVEAADVMPDSSVHLIFSLPSIFVGLHGQVEISYTEDPLKEDTETWEGKEIVSTPGDLIESRRLEYTIPGYNGNNGLQPNKNYRIQIALLLNGLRNTPTSRVIKIRTPPRQEATTQLPPQIEIDVELGIAEVNATWARFVWRKFNDFELQFIDGVQLRYKEVEVKEEENGKLEASAGEVGKSSTEQGDYYGGLVGVSILAALAIVAILILLLMLLKRQGQAKKAAISTARKSESAYDNPTYKVEIQQETMGLIGTSGEKDIPSHFECMYFVPVIIRFSLQKVYSTTQLLHRATGSYTLEGLKPSSNYEVGLLLVPFPGQKTELISRETLHITNISQIPLTMIRLMEESRIQYASKRHKYMHLLQPNLHITIIISIKFFTLSHF</sequence>
<dbReference type="EMBL" id="KZ308374">
    <property type="protein sequence ID" value="KAG8228481.1"/>
    <property type="molecule type" value="Genomic_DNA"/>
</dbReference>
<feature type="transmembrane region" description="Helical" evidence="2">
    <location>
        <begin position="814"/>
        <end position="840"/>
    </location>
</feature>
<evidence type="ECO:0000313" key="4">
    <source>
        <dbReference type="Proteomes" id="UP000792457"/>
    </source>
</evidence>
<feature type="region of interest" description="Disordered" evidence="1">
    <location>
        <begin position="339"/>
        <end position="422"/>
    </location>
</feature>
<keyword evidence="2" id="KW-1133">Transmembrane helix</keyword>
<dbReference type="AlphaFoldDB" id="A0A8K0K510"/>
<gene>
    <name evidence="3" type="ORF">J437_LFUL009346</name>
</gene>
<feature type="compositionally biased region" description="Low complexity" evidence="1">
    <location>
        <begin position="441"/>
        <end position="469"/>
    </location>
</feature>
<proteinExistence type="predicted"/>
<keyword evidence="4" id="KW-1185">Reference proteome</keyword>
<dbReference type="OrthoDB" id="6022609at2759"/>
<name>A0A8K0K510_LADFU</name>
<feature type="region of interest" description="Disordered" evidence="1">
    <location>
        <begin position="54"/>
        <end position="78"/>
    </location>
</feature>
<protein>
    <submittedName>
        <fullName evidence="3">Uncharacterized protein</fullName>
    </submittedName>
</protein>